<dbReference type="AlphaFoldDB" id="Q160G0"/>
<keyword evidence="1" id="KW-0732">Signal</keyword>
<keyword evidence="3" id="KW-1185">Reference proteome</keyword>
<evidence type="ECO:0000313" key="2">
    <source>
        <dbReference type="EMBL" id="ABG33633.1"/>
    </source>
</evidence>
<accession>Q160G0</accession>
<dbReference type="EMBL" id="CP000362">
    <property type="protein sequence ID" value="ABG33633.1"/>
    <property type="molecule type" value="Genomic_DNA"/>
</dbReference>
<gene>
    <name evidence="2" type="ordered locus">RD1_4195</name>
</gene>
<sequence>MQFARCLCAVFALSTSQAYAAETQISVHLDNVKQMEAACRLTFVAQNAFEQDVNRIVLETVAFDTKGSVASMTLFDFQKIPAGSMRVRQFDLPNMSCAALGSLLVNGVQTCESDVDCEDALTVSSRTDVALQG</sequence>
<name>Q160G0_ROSDO</name>
<evidence type="ECO:0000256" key="1">
    <source>
        <dbReference type="SAM" id="SignalP"/>
    </source>
</evidence>
<reference evidence="2 3" key="1">
    <citation type="journal article" date="2007" name="J. Bacteriol.">
        <title>The complete genome sequence of Roseobacter denitrificans reveals a mixotrophic rather than photosynthetic metabolism.</title>
        <authorList>
            <person name="Swingley W.D."/>
            <person name="Sadekar S."/>
            <person name="Mastrian S.D."/>
            <person name="Matthies H.J."/>
            <person name="Hao J."/>
            <person name="Ramos H."/>
            <person name="Acharya C.R."/>
            <person name="Conrad A.L."/>
            <person name="Taylor H.L."/>
            <person name="Dejesa L.C."/>
            <person name="Shah M.K."/>
            <person name="O'huallachain M.E."/>
            <person name="Lince M.T."/>
            <person name="Blankenship R.E."/>
            <person name="Beatty J.T."/>
            <person name="Touchman J.W."/>
        </authorList>
    </citation>
    <scope>NUCLEOTIDE SEQUENCE [LARGE SCALE GENOMIC DNA]</scope>
    <source>
        <strain evidence="3">ATCC 33942 / OCh 114</strain>
    </source>
</reference>
<proteinExistence type="predicted"/>
<organism evidence="2 3">
    <name type="scientific">Roseobacter denitrificans (strain ATCC 33942 / OCh 114)</name>
    <name type="common">Erythrobacter sp. (strain OCh 114)</name>
    <name type="synonym">Roseobacter denitrificans</name>
    <dbReference type="NCBI Taxonomy" id="375451"/>
    <lineage>
        <taxon>Bacteria</taxon>
        <taxon>Pseudomonadati</taxon>
        <taxon>Pseudomonadota</taxon>
        <taxon>Alphaproteobacteria</taxon>
        <taxon>Rhodobacterales</taxon>
        <taxon>Roseobacteraceae</taxon>
        <taxon>Roseobacter</taxon>
    </lineage>
</organism>
<evidence type="ECO:0000313" key="3">
    <source>
        <dbReference type="Proteomes" id="UP000007029"/>
    </source>
</evidence>
<evidence type="ECO:0008006" key="4">
    <source>
        <dbReference type="Google" id="ProtNLM"/>
    </source>
</evidence>
<feature type="chain" id="PRO_5004184165" description="Tat pathway signal sequence domain protein" evidence="1">
    <location>
        <begin position="21"/>
        <end position="133"/>
    </location>
</feature>
<dbReference type="KEGG" id="rde:RD1_4195"/>
<protein>
    <recommendedName>
        <fullName evidence="4">Tat pathway signal sequence domain protein</fullName>
    </recommendedName>
</protein>
<dbReference type="STRING" id="375451.RD1_4195"/>
<dbReference type="Proteomes" id="UP000007029">
    <property type="component" value="Chromosome"/>
</dbReference>
<dbReference type="HOGENOM" id="CLU_133199_1_0_5"/>
<dbReference type="RefSeq" id="WP_011570243.1">
    <property type="nucleotide sequence ID" value="NC_008209.1"/>
</dbReference>
<feature type="signal peptide" evidence="1">
    <location>
        <begin position="1"/>
        <end position="20"/>
    </location>
</feature>
<dbReference type="OrthoDB" id="7707524at2"/>
<dbReference type="eggNOG" id="ENOG50330WR">
    <property type="taxonomic scope" value="Bacteria"/>
</dbReference>